<organism evidence="3 4">
    <name type="scientific">Anaerosalibacter bizertensis</name>
    <dbReference type="NCBI Taxonomy" id="932217"/>
    <lineage>
        <taxon>Bacteria</taxon>
        <taxon>Bacillati</taxon>
        <taxon>Bacillota</taxon>
        <taxon>Tissierellia</taxon>
        <taxon>Tissierellales</taxon>
        <taxon>Sporanaerobacteraceae</taxon>
        <taxon>Anaerosalibacter</taxon>
    </lineage>
</organism>
<dbReference type="GO" id="GO:0008745">
    <property type="term" value="F:N-acetylmuramoyl-L-alanine amidase activity"/>
    <property type="evidence" value="ECO:0007669"/>
    <property type="project" value="InterPro"/>
</dbReference>
<gene>
    <name evidence="3" type="ORF">FYJ27_01845</name>
</gene>
<dbReference type="InterPro" id="IPR007730">
    <property type="entry name" value="SPOR-like_dom"/>
</dbReference>
<dbReference type="SUPFAM" id="SSF110997">
    <property type="entry name" value="Sporulation related repeat"/>
    <property type="match status" value="1"/>
</dbReference>
<reference evidence="3 4" key="1">
    <citation type="submission" date="2019-08" db="EMBL/GenBank/DDBJ databases">
        <title>In-depth cultivation of the pig gut microbiome towards novel bacterial diversity and tailored functional studies.</title>
        <authorList>
            <person name="Wylensek D."/>
            <person name="Hitch T.C.A."/>
            <person name="Clavel T."/>
        </authorList>
    </citation>
    <scope>NUCLEOTIDE SEQUENCE [LARGE SCALE GENOMIC DNA]</scope>
    <source>
        <strain evidence="3 4">Med78-601-WT-4W-RMD-3</strain>
    </source>
</reference>
<dbReference type="CDD" id="cd02696">
    <property type="entry name" value="MurNAc-LAA"/>
    <property type="match status" value="1"/>
</dbReference>
<evidence type="ECO:0000313" key="3">
    <source>
        <dbReference type="EMBL" id="MSS42481.1"/>
    </source>
</evidence>
<keyword evidence="1" id="KW-0378">Hydrolase</keyword>
<protein>
    <submittedName>
        <fullName evidence="3">N-acetylmuramoyl-L-alanine amidase</fullName>
    </submittedName>
</protein>
<name>A0A844FET1_9FIRM</name>
<dbReference type="GO" id="GO:0009253">
    <property type="term" value="P:peptidoglycan catabolic process"/>
    <property type="evidence" value="ECO:0007669"/>
    <property type="project" value="InterPro"/>
</dbReference>
<dbReference type="PANTHER" id="PTHR30404">
    <property type="entry name" value="N-ACETYLMURAMOYL-L-ALANINE AMIDASE"/>
    <property type="match status" value="1"/>
</dbReference>
<evidence type="ECO:0000313" key="4">
    <source>
        <dbReference type="Proteomes" id="UP000462760"/>
    </source>
</evidence>
<dbReference type="RefSeq" id="WP_154482291.1">
    <property type="nucleotide sequence ID" value="NZ_VULR01000002.1"/>
</dbReference>
<dbReference type="AlphaFoldDB" id="A0A844FET1"/>
<dbReference type="PANTHER" id="PTHR30404:SF0">
    <property type="entry name" value="N-ACETYLMURAMOYL-L-ALANINE AMIDASE AMIC"/>
    <property type="match status" value="1"/>
</dbReference>
<evidence type="ECO:0000256" key="1">
    <source>
        <dbReference type="ARBA" id="ARBA00022801"/>
    </source>
</evidence>
<dbReference type="Pfam" id="PF01520">
    <property type="entry name" value="Amidase_3"/>
    <property type="match status" value="1"/>
</dbReference>
<proteinExistence type="predicted"/>
<dbReference type="OrthoDB" id="1696489at2"/>
<dbReference type="EMBL" id="VULR01000002">
    <property type="protein sequence ID" value="MSS42481.1"/>
    <property type="molecule type" value="Genomic_DNA"/>
</dbReference>
<feature type="domain" description="SPOR" evidence="2">
    <location>
        <begin position="183"/>
        <end position="255"/>
    </location>
</feature>
<dbReference type="SMART" id="SM00646">
    <property type="entry name" value="Ami_3"/>
    <property type="match status" value="1"/>
</dbReference>
<dbReference type="InterPro" id="IPR050695">
    <property type="entry name" value="N-acetylmuramoyl_amidase_3"/>
</dbReference>
<comment type="caution">
    <text evidence="3">The sequence shown here is derived from an EMBL/GenBank/DDBJ whole genome shotgun (WGS) entry which is preliminary data.</text>
</comment>
<dbReference type="InterPro" id="IPR036680">
    <property type="entry name" value="SPOR-like_sf"/>
</dbReference>
<dbReference type="GO" id="GO:0030288">
    <property type="term" value="C:outer membrane-bounded periplasmic space"/>
    <property type="evidence" value="ECO:0007669"/>
    <property type="project" value="TreeGrafter"/>
</dbReference>
<dbReference type="Gene3D" id="3.30.70.1070">
    <property type="entry name" value="Sporulation related repeat"/>
    <property type="match status" value="1"/>
</dbReference>
<dbReference type="Pfam" id="PF05036">
    <property type="entry name" value="SPOR"/>
    <property type="match status" value="1"/>
</dbReference>
<dbReference type="PROSITE" id="PS51724">
    <property type="entry name" value="SPOR"/>
    <property type="match status" value="1"/>
</dbReference>
<dbReference type="InterPro" id="IPR002508">
    <property type="entry name" value="MurNAc-LAA_cat"/>
</dbReference>
<dbReference type="Gene3D" id="3.40.630.40">
    <property type="entry name" value="Zn-dependent exopeptidases"/>
    <property type="match status" value="1"/>
</dbReference>
<dbReference type="SUPFAM" id="SSF53187">
    <property type="entry name" value="Zn-dependent exopeptidases"/>
    <property type="match status" value="1"/>
</dbReference>
<evidence type="ECO:0000259" key="2">
    <source>
        <dbReference type="PROSITE" id="PS51724"/>
    </source>
</evidence>
<sequence length="255" mass="28275">MKIALSAGHNVYIGSNFDCGAVGNGKREADITKATVKNLISLLESQGHKVKDVTPYNQKFSEKKSHHLKRCREVDNFGADLYLDVHINAGGGTGVETWIYSNGSSSKKHAEKICNNVSRHIGIRNRGVKVNPNYWSLKHCKAPAIIIEGCFIDNANDVKKLNPKNYAEAIAMSFGEIKESKPNTDKKLYRVQTGAFSVRKNADDLLKKLKAKGYDAIVVQDKGLYKVQTGAFSKRENANKLVMQLKKDGFEAFIV</sequence>
<dbReference type="GO" id="GO:0042834">
    <property type="term" value="F:peptidoglycan binding"/>
    <property type="evidence" value="ECO:0007669"/>
    <property type="project" value="InterPro"/>
</dbReference>
<dbReference type="Proteomes" id="UP000462760">
    <property type="component" value="Unassembled WGS sequence"/>
</dbReference>
<accession>A0A844FET1</accession>